<name>A0A4R7UCX8_9BACT</name>
<dbReference type="PANTHER" id="PTHR43663:SF1">
    <property type="entry name" value="CHROMATE TRANSPORTER"/>
    <property type="match status" value="1"/>
</dbReference>
<dbReference type="GO" id="GO:0005886">
    <property type="term" value="C:plasma membrane"/>
    <property type="evidence" value="ECO:0007669"/>
    <property type="project" value="UniProtKB-SubCell"/>
</dbReference>
<dbReference type="OrthoDB" id="9788907at2"/>
<comment type="similarity">
    <text evidence="2">Belongs to the chromate ion transporter (CHR) (TC 2.A.51) family.</text>
</comment>
<gene>
    <name evidence="8" type="ORF">BCF59_0212</name>
</gene>
<dbReference type="Pfam" id="PF02417">
    <property type="entry name" value="Chromate_transp"/>
    <property type="match status" value="1"/>
</dbReference>
<dbReference type="InterPro" id="IPR003370">
    <property type="entry name" value="Chromate_transpt"/>
</dbReference>
<evidence type="ECO:0000256" key="2">
    <source>
        <dbReference type="ARBA" id="ARBA00005262"/>
    </source>
</evidence>
<keyword evidence="3" id="KW-1003">Cell membrane</keyword>
<dbReference type="AlphaFoldDB" id="A0A4R7UCX8"/>
<dbReference type="InterPro" id="IPR052518">
    <property type="entry name" value="CHR_Transporter"/>
</dbReference>
<evidence type="ECO:0000256" key="7">
    <source>
        <dbReference type="SAM" id="Phobius"/>
    </source>
</evidence>
<dbReference type="Proteomes" id="UP000295757">
    <property type="component" value="Unassembled WGS sequence"/>
</dbReference>
<feature type="transmembrane region" description="Helical" evidence="7">
    <location>
        <begin position="85"/>
        <end position="109"/>
    </location>
</feature>
<reference evidence="8 9" key="1">
    <citation type="submission" date="2019-03" db="EMBL/GenBank/DDBJ databases">
        <title>Genomic Encyclopedia of Archaeal and Bacterial Type Strains, Phase II (KMG-II): from individual species to whole genera.</title>
        <authorList>
            <person name="Goeker M."/>
        </authorList>
    </citation>
    <scope>NUCLEOTIDE SEQUENCE [LARGE SCALE GENOMIC DNA]</scope>
    <source>
        <strain evidence="8 9">ATCC 35214</strain>
    </source>
</reference>
<feature type="transmembrane region" description="Helical" evidence="7">
    <location>
        <begin position="115"/>
        <end position="133"/>
    </location>
</feature>
<dbReference type="PANTHER" id="PTHR43663">
    <property type="entry name" value="CHROMATE TRANSPORT PROTEIN-RELATED"/>
    <property type="match status" value="1"/>
</dbReference>
<feature type="transmembrane region" description="Helical" evidence="7">
    <location>
        <begin position="170"/>
        <end position="187"/>
    </location>
</feature>
<feature type="transmembrane region" description="Helical" evidence="7">
    <location>
        <begin position="145"/>
        <end position="164"/>
    </location>
</feature>
<feature type="transmembrane region" description="Helical" evidence="7">
    <location>
        <begin position="12"/>
        <end position="34"/>
    </location>
</feature>
<dbReference type="EMBL" id="SOCN01000001">
    <property type="protein sequence ID" value="TDV24259.1"/>
    <property type="molecule type" value="Genomic_DNA"/>
</dbReference>
<comment type="subcellular location">
    <subcellularLocation>
        <location evidence="1">Cell membrane</location>
        <topology evidence="1">Multi-pass membrane protein</topology>
    </subcellularLocation>
</comment>
<evidence type="ECO:0000313" key="9">
    <source>
        <dbReference type="Proteomes" id="UP000295757"/>
    </source>
</evidence>
<evidence type="ECO:0000256" key="1">
    <source>
        <dbReference type="ARBA" id="ARBA00004651"/>
    </source>
</evidence>
<protein>
    <submittedName>
        <fullName evidence="8">Chromate transporter</fullName>
    </submittedName>
</protein>
<organism evidence="8 9">
    <name type="scientific">Mycoplasmopsis mustelae</name>
    <dbReference type="NCBI Taxonomy" id="171289"/>
    <lineage>
        <taxon>Bacteria</taxon>
        <taxon>Bacillati</taxon>
        <taxon>Mycoplasmatota</taxon>
        <taxon>Mycoplasmoidales</taxon>
        <taxon>Metamycoplasmataceae</taxon>
        <taxon>Mycoplasmopsis</taxon>
    </lineage>
</organism>
<proteinExistence type="inferred from homology"/>
<feature type="transmembrane region" description="Helical" evidence="7">
    <location>
        <begin position="54"/>
        <end position="78"/>
    </location>
</feature>
<keyword evidence="4 7" id="KW-0812">Transmembrane</keyword>
<evidence type="ECO:0000256" key="4">
    <source>
        <dbReference type="ARBA" id="ARBA00022692"/>
    </source>
</evidence>
<comment type="caution">
    <text evidence="8">The sequence shown here is derived from an EMBL/GenBank/DDBJ whole genome shotgun (WGS) entry which is preliminary data.</text>
</comment>
<keyword evidence="9" id="KW-1185">Reference proteome</keyword>
<sequence length="199" mass="22838">MKTQEKKVGIRSLIFFVIKVTFVGFGGGNALMPIIKREAVEKRKWITQNEFDDIVIVTNMLPGASVIQTLSYICIHLLGKWKGTIVTLFAILPHVLMAFGFLLLINYIPPKYVKILSVGVLVSIIAFLLEFGIRYLKQAQKSMYLPLWFCIFIFSFVYCFFVPAPYNVPVVAIFIVLSLYFIVYFILKKKHKQIKLGDK</sequence>
<dbReference type="GO" id="GO:0015109">
    <property type="term" value="F:chromate transmembrane transporter activity"/>
    <property type="evidence" value="ECO:0007669"/>
    <property type="project" value="InterPro"/>
</dbReference>
<evidence type="ECO:0000256" key="6">
    <source>
        <dbReference type="ARBA" id="ARBA00023136"/>
    </source>
</evidence>
<evidence type="ECO:0000313" key="8">
    <source>
        <dbReference type="EMBL" id="TDV24259.1"/>
    </source>
</evidence>
<accession>A0A4R7UCX8</accession>
<dbReference type="RefSeq" id="WP_134110400.1">
    <property type="nucleotide sequence ID" value="NZ_SOCN01000001.1"/>
</dbReference>
<keyword evidence="5 7" id="KW-1133">Transmembrane helix</keyword>
<evidence type="ECO:0000256" key="5">
    <source>
        <dbReference type="ARBA" id="ARBA00022989"/>
    </source>
</evidence>
<keyword evidence="6 7" id="KW-0472">Membrane</keyword>
<evidence type="ECO:0000256" key="3">
    <source>
        <dbReference type="ARBA" id="ARBA00022475"/>
    </source>
</evidence>